<dbReference type="EMBL" id="FQZY01000016">
    <property type="protein sequence ID" value="SHJ76607.1"/>
    <property type="molecule type" value="Genomic_DNA"/>
</dbReference>
<keyword evidence="2" id="KW-1185">Reference proteome</keyword>
<dbReference type="RefSeq" id="WP_073107184.1">
    <property type="nucleotide sequence ID" value="NZ_FQZY01000016.1"/>
</dbReference>
<proteinExistence type="predicted"/>
<protein>
    <recommendedName>
        <fullName evidence="3">Tetratricopeptide repeat-containing protein</fullName>
    </recommendedName>
</protein>
<dbReference type="AlphaFoldDB" id="A0A1M6LZB0"/>
<evidence type="ECO:0008006" key="3">
    <source>
        <dbReference type="Google" id="ProtNLM"/>
    </source>
</evidence>
<gene>
    <name evidence="1" type="ORF">SAMN02745243_01320</name>
</gene>
<name>A0A1M6LZB0_9FIRM</name>
<dbReference type="Gene3D" id="1.25.40.10">
    <property type="entry name" value="Tetratricopeptide repeat domain"/>
    <property type="match status" value="1"/>
</dbReference>
<dbReference type="OrthoDB" id="1895216at2"/>
<evidence type="ECO:0000313" key="2">
    <source>
        <dbReference type="Proteomes" id="UP000184301"/>
    </source>
</evidence>
<organism evidence="1 2">
    <name type="scientific">Hespellia stercorisuis DSM 15480</name>
    <dbReference type="NCBI Taxonomy" id="1121950"/>
    <lineage>
        <taxon>Bacteria</taxon>
        <taxon>Bacillati</taxon>
        <taxon>Bacillota</taxon>
        <taxon>Clostridia</taxon>
        <taxon>Lachnospirales</taxon>
        <taxon>Lachnospiraceae</taxon>
        <taxon>Hespellia</taxon>
    </lineage>
</organism>
<reference evidence="1 2" key="1">
    <citation type="submission" date="2016-11" db="EMBL/GenBank/DDBJ databases">
        <authorList>
            <person name="Jaros S."/>
            <person name="Januszkiewicz K."/>
            <person name="Wedrychowicz H."/>
        </authorList>
    </citation>
    <scope>NUCLEOTIDE SEQUENCE [LARGE SCALE GENOMIC DNA]</scope>
    <source>
        <strain evidence="1 2">DSM 15480</strain>
    </source>
</reference>
<dbReference type="SUPFAM" id="SSF48452">
    <property type="entry name" value="TPR-like"/>
    <property type="match status" value="1"/>
</dbReference>
<dbReference type="STRING" id="1121950.SAMN02745243_01320"/>
<dbReference type="InterPro" id="IPR011990">
    <property type="entry name" value="TPR-like_helical_dom_sf"/>
</dbReference>
<evidence type="ECO:0000313" key="1">
    <source>
        <dbReference type="EMBL" id="SHJ76607.1"/>
    </source>
</evidence>
<dbReference type="Proteomes" id="UP000184301">
    <property type="component" value="Unassembled WGS sequence"/>
</dbReference>
<sequence>MGSLILCHNRKADHAYEITRIHRKIYTIEELCYYLCNNLYLIDYTIMNEQLCNWLAEELGLEQLAERLIDILARRGSIENFVLAILTESRIYAETEMIRIQNVLERLRNQKDIERQKYKGDNLLESGEMEEAIMVYRSILQGERDETVDKTFYGRIYAGMGAAYGRLFLYQEAANMYDRAYHICEDDVLLKPYLYASSRYMSMEEYHILITNNEKLADINAQMHIEQKEVEQNVHIEPSRALLEKWKKQYRRSHI</sequence>
<accession>A0A1M6LZB0</accession>